<dbReference type="AlphaFoldDB" id="A0A4R0RPW9"/>
<dbReference type="Proteomes" id="UP000292702">
    <property type="component" value="Unassembled WGS sequence"/>
</dbReference>
<organism evidence="2 3">
    <name type="scientific">Steccherinum ochraceum</name>
    <dbReference type="NCBI Taxonomy" id="92696"/>
    <lineage>
        <taxon>Eukaryota</taxon>
        <taxon>Fungi</taxon>
        <taxon>Dikarya</taxon>
        <taxon>Basidiomycota</taxon>
        <taxon>Agaricomycotina</taxon>
        <taxon>Agaricomycetes</taxon>
        <taxon>Polyporales</taxon>
        <taxon>Steccherinaceae</taxon>
        <taxon>Steccherinum</taxon>
    </lineage>
</organism>
<feature type="compositionally biased region" description="Basic and acidic residues" evidence="1">
    <location>
        <begin position="11"/>
        <end position="21"/>
    </location>
</feature>
<protein>
    <submittedName>
        <fullName evidence="2">Uncharacterized protein</fullName>
    </submittedName>
</protein>
<proteinExistence type="predicted"/>
<keyword evidence="3" id="KW-1185">Reference proteome</keyword>
<comment type="caution">
    <text evidence="2">The sequence shown here is derived from an EMBL/GenBank/DDBJ whole genome shotgun (WGS) entry which is preliminary data.</text>
</comment>
<gene>
    <name evidence="2" type="ORF">EIP91_011377</name>
</gene>
<sequence>MGPPPSPPYRSDTHTDFEGGHNESGASPSGGGHMSYRMVNGKIESFIYRSSDGYSDDVSENYVWDGEDNLPLSYFEDWFAPTDKYAAEAVREAEDKHREAILEKVQTWRSGLPAADAGVDWDIAGNCSIQTL</sequence>
<reference evidence="2 3" key="1">
    <citation type="submission" date="2018-11" db="EMBL/GenBank/DDBJ databases">
        <title>Genome assembly of Steccherinum ochraceum LE-BIN_3174, the white-rot fungus of the Steccherinaceae family (The Residual Polyporoid clade, Polyporales, Basidiomycota).</title>
        <authorList>
            <person name="Fedorova T.V."/>
            <person name="Glazunova O.A."/>
            <person name="Landesman E.O."/>
            <person name="Moiseenko K.V."/>
            <person name="Psurtseva N.V."/>
            <person name="Savinova O.S."/>
            <person name="Shakhova N.V."/>
            <person name="Tyazhelova T.V."/>
            <person name="Vasina D.V."/>
        </authorList>
    </citation>
    <scope>NUCLEOTIDE SEQUENCE [LARGE SCALE GENOMIC DNA]</scope>
    <source>
        <strain evidence="2 3">LE-BIN_3174</strain>
    </source>
</reference>
<dbReference type="EMBL" id="RWJN01000073">
    <property type="protein sequence ID" value="TCD68205.1"/>
    <property type="molecule type" value="Genomic_DNA"/>
</dbReference>
<evidence type="ECO:0000313" key="2">
    <source>
        <dbReference type="EMBL" id="TCD68205.1"/>
    </source>
</evidence>
<accession>A0A4R0RPW9</accession>
<name>A0A4R0RPW9_9APHY</name>
<evidence type="ECO:0000313" key="3">
    <source>
        <dbReference type="Proteomes" id="UP000292702"/>
    </source>
</evidence>
<evidence type="ECO:0000256" key="1">
    <source>
        <dbReference type="SAM" id="MobiDB-lite"/>
    </source>
</evidence>
<feature type="region of interest" description="Disordered" evidence="1">
    <location>
        <begin position="1"/>
        <end position="33"/>
    </location>
</feature>